<dbReference type="GO" id="GO:0009244">
    <property type="term" value="P:lipopolysaccharide core region biosynthetic process"/>
    <property type="evidence" value="ECO:0007669"/>
    <property type="project" value="TreeGrafter"/>
</dbReference>
<evidence type="ECO:0000256" key="1">
    <source>
        <dbReference type="ARBA" id="ARBA00002274"/>
    </source>
</evidence>
<dbReference type="RefSeq" id="WP_032051256.1">
    <property type="nucleotide sequence ID" value="NZ_JEWH01000029.1"/>
</dbReference>
<comment type="similarity">
    <text evidence="13">Belongs to the LpxK family.</text>
</comment>
<dbReference type="GO" id="GO:0005524">
    <property type="term" value="F:ATP binding"/>
    <property type="evidence" value="ECO:0007669"/>
    <property type="project" value="UniProtKB-UniRule"/>
</dbReference>
<keyword evidence="11 13" id="KW-0443">Lipid metabolism</keyword>
<dbReference type="GO" id="GO:0009029">
    <property type="term" value="F:lipid-A 4'-kinase activity"/>
    <property type="evidence" value="ECO:0007669"/>
    <property type="project" value="UniProtKB-UniRule"/>
</dbReference>
<evidence type="ECO:0000256" key="4">
    <source>
        <dbReference type="ARBA" id="ARBA00016436"/>
    </source>
</evidence>
<reference evidence="14 15" key="1">
    <citation type="submission" date="2014-02" db="EMBL/GenBank/DDBJ databases">
        <title>Comparative genomics and transcriptomics to identify genetic mechanisms underlying the emergence of carbapenem resistant Acinetobacter baumannii (CRAb).</title>
        <authorList>
            <person name="Harris A.D."/>
            <person name="Johnson K.J."/>
            <person name="George J."/>
            <person name="Shefchek K."/>
            <person name="Daugherty S.C."/>
            <person name="Parankush S."/>
            <person name="Sadzewicz L."/>
            <person name="Tallon L."/>
            <person name="Sengamalay N."/>
            <person name="Hazen T.H."/>
            <person name="Rasko D.A."/>
        </authorList>
    </citation>
    <scope>NUCLEOTIDE SEQUENCE [LARGE SCALE GENOMIC DNA]</scope>
    <source>
        <strain evidence="14 15">1295743</strain>
    </source>
</reference>
<dbReference type="PANTHER" id="PTHR42724:SF1">
    <property type="entry name" value="TETRAACYLDISACCHARIDE 4'-KINASE, MITOCHONDRIAL-RELATED"/>
    <property type="match status" value="1"/>
</dbReference>
<dbReference type="PATRIC" id="fig|1310613.3.peg.2282"/>
<dbReference type="SUPFAM" id="SSF52540">
    <property type="entry name" value="P-loop containing nucleoside triphosphate hydrolases"/>
    <property type="match status" value="1"/>
</dbReference>
<evidence type="ECO:0000256" key="13">
    <source>
        <dbReference type="HAMAP-Rule" id="MF_00409"/>
    </source>
</evidence>
<evidence type="ECO:0000256" key="11">
    <source>
        <dbReference type="ARBA" id="ARBA00023098"/>
    </source>
</evidence>
<evidence type="ECO:0000256" key="10">
    <source>
        <dbReference type="ARBA" id="ARBA00022840"/>
    </source>
</evidence>
<evidence type="ECO:0000256" key="7">
    <source>
        <dbReference type="ARBA" id="ARBA00022679"/>
    </source>
</evidence>
<keyword evidence="5 13" id="KW-0444">Lipid biosynthesis</keyword>
<dbReference type="Proteomes" id="UP000020595">
    <property type="component" value="Unassembled WGS sequence"/>
</dbReference>
<evidence type="ECO:0000313" key="14">
    <source>
        <dbReference type="EMBL" id="EXB05270.1"/>
    </source>
</evidence>
<gene>
    <name evidence="13 14" type="primary">lpxK</name>
    <name evidence="14" type="ORF">J512_2373</name>
</gene>
<evidence type="ECO:0000256" key="12">
    <source>
        <dbReference type="ARBA" id="ARBA00029757"/>
    </source>
</evidence>
<organism evidence="14 15">
    <name type="scientific">Acinetobacter baumannii (strain 1295743)</name>
    <dbReference type="NCBI Taxonomy" id="1310613"/>
    <lineage>
        <taxon>Bacteria</taxon>
        <taxon>Pseudomonadati</taxon>
        <taxon>Pseudomonadota</taxon>
        <taxon>Gammaproteobacteria</taxon>
        <taxon>Moraxellales</taxon>
        <taxon>Moraxellaceae</taxon>
        <taxon>Acinetobacter</taxon>
        <taxon>Acinetobacter calcoaceticus/baumannii complex</taxon>
    </lineage>
</organism>
<dbReference type="GO" id="GO:0009245">
    <property type="term" value="P:lipid A biosynthetic process"/>
    <property type="evidence" value="ECO:0007669"/>
    <property type="project" value="UniProtKB-UniRule"/>
</dbReference>
<comment type="function">
    <text evidence="1 13">Transfers the gamma-phosphate of ATP to the 4'-position of a tetraacyldisaccharide 1-phosphate intermediate (termed DS-1-P) to form tetraacyldisaccharide 1,4'-bis-phosphate (lipid IVA).</text>
</comment>
<keyword evidence="10 13" id="KW-0067">ATP-binding</keyword>
<evidence type="ECO:0000256" key="2">
    <source>
        <dbReference type="ARBA" id="ARBA00004870"/>
    </source>
</evidence>
<dbReference type="InterPro" id="IPR003758">
    <property type="entry name" value="LpxK"/>
</dbReference>
<dbReference type="Pfam" id="PF02606">
    <property type="entry name" value="LpxK"/>
    <property type="match status" value="1"/>
</dbReference>
<feature type="binding site" evidence="13">
    <location>
        <begin position="60"/>
        <end position="67"/>
    </location>
    <ligand>
        <name>ATP</name>
        <dbReference type="ChEBI" id="CHEBI:30616"/>
    </ligand>
</feature>
<dbReference type="HAMAP" id="MF_00409">
    <property type="entry name" value="LpxK"/>
    <property type="match status" value="1"/>
</dbReference>
<evidence type="ECO:0000256" key="6">
    <source>
        <dbReference type="ARBA" id="ARBA00022556"/>
    </source>
</evidence>
<keyword evidence="6 13" id="KW-0441">Lipid A biosynthesis</keyword>
<protein>
    <recommendedName>
        <fullName evidence="4 13">Tetraacyldisaccharide 4'-kinase</fullName>
        <ecNumber evidence="3 13">2.7.1.130</ecNumber>
    </recommendedName>
    <alternativeName>
        <fullName evidence="12 13">Lipid A 4'-kinase</fullName>
    </alternativeName>
</protein>
<dbReference type="EC" id="2.7.1.130" evidence="3 13"/>
<dbReference type="PANTHER" id="PTHR42724">
    <property type="entry name" value="TETRAACYLDISACCHARIDE 4'-KINASE"/>
    <property type="match status" value="1"/>
</dbReference>
<keyword evidence="9 13" id="KW-0418">Kinase</keyword>
<dbReference type="NCBIfam" id="TIGR00682">
    <property type="entry name" value="lpxK"/>
    <property type="match status" value="1"/>
</dbReference>
<dbReference type="UniPathway" id="UPA00359">
    <property type="reaction ID" value="UER00482"/>
</dbReference>
<accession>A0A009HQG6</accession>
<evidence type="ECO:0000256" key="9">
    <source>
        <dbReference type="ARBA" id="ARBA00022777"/>
    </source>
</evidence>
<comment type="pathway">
    <text evidence="2 13">Glycolipid biosynthesis; lipid IV(A) biosynthesis; lipid IV(A) from (3R)-3-hydroxytetradecanoyl-[acyl-carrier-protein] and UDP-N-acetyl-alpha-D-glucosamine: step 6/6.</text>
</comment>
<evidence type="ECO:0000256" key="5">
    <source>
        <dbReference type="ARBA" id="ARBA00022516"/>
    </source>
</evidence>
<dbReference type="AlphaFoldDB" id="A0A009HQG6"/>
<dbReference type="GO" id="GO:0005886">
    <property type="term" value="C:plasma membrane"/>
    <property type="evidence" value="ECO:0007669"/>
    <property type="project" value="TreeGrafter"/>
</dbReference>
<evidence type="ECO:0000256" key="8">
    <source>
        <dbReference type="ARBA" id="ARBA00022741"/>
    </source>
</evidence>
<dbReference type="EMBL" id="JEWH01000029">
    <property type="protein sequence ID" value="EXB05270.1"/>
    <property type="molecule type" value="Genomic_DNA"/>
</dbReference>
<dbReference type="InterPro" id="IPR027417">
    <property type="entry name" value="P-loop_NTPase"/>
</dbReference>
<name>A0A009HQG6_ACIB9</name>
<evidence type="ECO:0000256" key="3">
    <source>
        <dbReference type="ARBA" id="ARBA00012071"/>
    </source>
</evidence>
<comment type="caution">
    <text evidence="14">The sequence shown here is derived from an EMBL/GenBank/DDBJ whole genome shotgun (WGS) entry which is preliminary data.</text>
</comment>
<proteinExistence type="inferred from homology"/>
<keyword evidence="7 13" id="KW-0808">Transferase</keyword>
<sequence length="336" mass="37466">MSLAQLIQNAWNKQSSWLIVLRPLSCLYRAGFLLNRGFYSSGFKKVYTAPVPVMVIGNITVGGSGKTPLLIELVNYLKQHNVKVGVISRGYGGSGPFPMLVTSASQAAEAGDEPALIVQSTGVPMAVGPNRQVAIELLLASTKLDLIISDDGLQHWALGRQIEWIVLDQNRGLGNRKLLPEGYLREPVERLKTSTVIEHTFTPTTTLHMHLDAGQPYLLNPSSATELSFNIQNNYHAVVGIGFPQRFYQTLKGLGVKQFQEHAFRDHHDYSIDDLIFNDDLPIITTEKDAVKFLPLLEKYPDFKRSIWVVPVKAVLSTECYQILNQQLQKLDIQIS</sequence>
<keyword evidence="8 13" id="KW-0547">Nucleotide-binding</keyword>
<comment type="catalytic activity">
    <reaction evidence="13">
        <text>a lipid A disaccharide + ATP = a lipid IVA + ADP + H(+)</text>
        <dbReference type="Rhea" id="RHEA:67840"/>
        <dbReference type="ChEBI" id="CHEBI:15378"/>
        <dbReference type="ChEBI" id="CHEBI:30616"/>
        <dbReference type="ChEBI" id="CHEBI:176343"/>
        <dbReference type="ChEBI" id="CHEBI:176425"/>
        <dbReference type="ChEBI" id="CHEBI:456216"/>
        <dbReference type="EC" id="2.7.1.130"/>
    </reaction>
</comment>
<dbReference type="CDD" id="cd01983">
    <property type="entry name" value="SIMIBI"/>
    <property type="match status" value="1"/>
</dbReference>
<evidence type="ECO:0000313" key="15">
    <source>
        <dbReference type="Proteomes" id="UP000020595"/>
    </source>
</evidence>